<dbReference type="Gene3D" id="2.20.70.10">
    <property type="match status" value="1"/>
</dbReference>
<dbReference type="EMBL" id="JARGDH010000002">
    <property type="protein sequence ID" value="KAL0275865.1"/>
    <property type="molecule type" value="Genomic_DNA"/>
</dbReference>
<feature type="region of interest" description="Disordered" evidence="1">
    <location>
        <begin position="164"/>
        <end position="284"/>
    </location>
</feature>
<dbReference type="SUPFAM" id="SSF51045">
    <property type="entry name" value="WW domain"/>
    <property type="match status" value="1"/>
</dbReference>
<evidence type="ECO:0000259" key="2">
    <source>
        <dbReference type="PROSITE" id="PS50020"/>
    </source>
</evidence>
<dbReference type="InterPro" id="IPR036020">
    <property type="entry name" value="WW_dom_sf"/>
</dbReference>
<dbReference type="PROSITE" id="PS50020">
    <property type="entry name" value="WW_DOMAIN_2"/>
    <property type="match status" value="1"/>
</dbReference>
<dbReference type="AlphaFoldDB" id="A0AAW2I0W5"/>
<feature type="compositionally biased region" description="Acidic residues" evidence="1">
    <location>
        <begin position="28"/>
        <end position="38"/>
    </location>
</feature>
<gene>
    <name evidence="3" type="ORF">PYX00_003589</name>
</gene>
<feature type="compositionally biased region" description="Basic and acidic residues" evidence="1">
    <location>
        <begin position="186"/>
        <end position="195"/>
    </location>
</feature>
<name>A0AAW2I0W5_9NEOP</name>
<feature type="domain" description="WW" evidence="2">
    <location>
        <begin position="115"/>
        <end position="149"/>
    </location>
</feature>
<reference evidence="3" key="1">
    <citation type="journal article" date="2024" name="Gigascience">
        <title>Chromosome-level genome of the poultry shaft louse Menopon gallinae provides insight into the host-switching and adaptive evolution of parasitic lice.</title>
        <authorList>
            <person name="Xu Y."/>
            <person name="Ma L."/>
            <person name="Liu S."/>
            <person name="Liang Y."/>
            <person name="Liu Q."/>
            <person name="He Z."/>
            <person name="Tian L."/>
            <person name="Duan Y."/>
            <person name="Cai W."/>
            <person name="Li H."/>
            <person name="Song F."/>
        </authorList>
    </citation>
    <scope>NUCLEOTIDE SEQUENCE</scope>
    <source>
        <strain evidence="3">Cailab_2023a</strain>
    </source>
</reference>
<proteinExistence type="predicted"/>
<dbReference type="Gene3D" id="3.40.30.10">
    <property type="entry name" value="Glutaredoxin"/>
    <property type="match status" value="1"/>
</dbReference>
<protein>
    <recommendedName>
        <fullName evidence="2">WW domain-containing protein</fullName>
    </recommendedName>
</protein>
<comment type="caution">
    <text evidence="3">The sequence shown here is derived from an EMBL/GenBank/DDBJ whole genome shotgun (WGS) entry which is preliminary data.</text>
</comment>
<organism evidence="3">
    <name type="scientific">Menopon gallinae</name>
    <name type="common">poultry shaft louse</name>
    <dbReference type="NCBI Taxonomy" id="328185"/>
    <lineage>
        <taxon>Eukaryota</taxon>
        <taxon>Metazoa</taxon>
        <taxon>Ecdysozoa</taxon>
        <taxon>Arthropoda</taxon>
        <taxon>Hexapoda</taxon>
        <taxon>Insecta</taxon>
        <taxon>Pterygota</taxon>
        <taxon>Neoptera</taxon>
        <taxon>Paraneoptera</taxon>
        <taxon>Psocodea</taxon>
        <taxon>Troctomorpha</taxon>
        <taxon>Phthiraptera</taxon>
        <taxon>Amblycera</taxon>
        <taxon>Menoponidae</taxon>
        <taxon>Menopon</taxon>
    </lineage>
</organism>
<dbReference type="InterPro" id="IPR001202">
    <property type="entry name" value="WW_dom"/>
</dbReference>
<feature type="region of interest" description="Disordered" evidence="1">
    <location>
        <begin position="28"/>
        <end position="57"/>
    </location>
</feature>
<evidence type="ECO:0000313" key="3">
    <source>
        <dbReference type="EMBL" id="KAL0275865.1"/>
    </source>
</evidence>
<dbReference type="Pfam" id="PF00397">
    <property type="entry name" value="WW"/>
    <property type="match status" value="1"/>
</dbReference>
<feature type="compositionally biased region" description="Polar residues" evidence="1">
    <location>
        <begin position="272"/>
        <end position="284"/>
    </location>
</feature>
<dbReference type="CDD" id="cd00201">
    <property type="entry name" value="WW"/>
    <property type="match status" value="1"/>
</dbReference>
<sequence length="284" mass="32134">MPLPAALAQRLSKRGILTPQTVLYENTTQEEEVIAEDYDDRKGANNEKGGQNDDDPVVEYKPEEIQFKIKGYPGCPNKYNIYHECSSYCKERFGNGILTPDARYMYLKNKMLMKYPLPEGWQEVYDPGTGRFYYWDYKTDSVSWLPPGHPKHVPSEAAAVLREGRLAESENEESESEEERSEDEGGVTKKDKRQQQIEQQRAKGRSKVKENDLDPMDPAAYSDIPRGKWSAGLTVDAKSGVDSTVTGPLYQQRPYPSPGDVLRRNKGKHSQKSSSVSFPEAPSN</sequence>
<evidence type="ECO:0000256" key="1">
    <source>
        <dbReference type="SAM" id="MobiDB-lite"/>
    </source>
</evidence>
<feature type="compositionally biased region" description="Acidic residues" evidence="1">
    <location>
        <begin position="169"/>
        <end position="185"/>
    </location>
</feature>
<accession>A0AAW2I0W5</accession>
<dbReference type="SMART" id="SM00456">
    <property type="entry name" value="WW"/>
    <property type="match status" value="1"/>
</dbReference>